<gene>
    <name evidence="2" type="ORF">SAMN04489759_104331</name>
</gene>
<keyword evidence="3" id="KW-1185">Reference proteome</keyword>
<feature type="transmembrane region" description="Helical" evidence="1">
    <location>
        <begin position="122"/>
        <end position="143"/>
    </location>
</feature>
<dbReference type="Proteomes" id="UP000199399">
    <property type="component" value="Unassembled WGS sequence"/>
</dbReference>
<dbReference type="AlphaFoldDB" id="A0A1G7RD75"/>
<dbReference type="OrthoDB" id="7060747at2"/>
<organism evidence="2 3">
    <name type="scientific">Sulfitobacter delicatus</name>
    <dbReference type="NCBI Taxonomy" id="218672"/>
    <lineage>
        <taxon>Bacteria</taxon>
        <taxon>Pseudomonadati</taxon>
        <taxon>Pseudomonadota</taxon>
        <taxon>Alphaproteobacteria</taxon>
        <taxon>Rhodobacterales</taxon>
        <taxon>Roseobacteraceae</taxon>
        <taxon>Sulfitobacter</taxon>
    </lineage>
</organism>
<protein>
    <submittedName>
        <fullName evidence="2">Uncharacterized protein</fullName>
    </submittedName>
</protein>
<dbReference type="RefSeq" id="WP_093741822.1">
    <property type="nucleotide sequence ID" value="NZ_FNBP01000004.1"/>
</dbReference>
<dbReference type="PROSITE" id="PS51257">
    <property type="entry name" value="PROKAR_LIPOPROTEIN"/>
    <property type="match status" value="1"/>
</dbReference>
<keyword evidence="1" id="KW-0472">Membrane</keyword>
<feature type="transmembrane region" description="Helical" evidence="1">
    <location>
        <begin position="88"/>
        <end position="110"/>
    </location>
</feature>
<keyword evidence="1" id="KW-0812">Transmembrane</keyword>
<dbReference type="EMBL" id="FNBP01000004">
    <property type="protein sequence ID" value="SDG07980.1"/>
    <property type="molecule type" value="Genomic_DNA"/>
</dbReference>
<keyword evidence="1" id="KW-1133">Transmembrane helix</keyword>
<accession>A0A1G7RD75</accession>
<proteinExistence type="predicted"/>
<evidence type="ECO:0000313" key="3">
    <source>
        <dbReference type="Proteomes" id="UP000199399"/>
    </source>
</evidence>
<name>A0A1G7RD75_9RHOB</name>
<evidence type="ECO:0000313" key="2">
    <source>
        <dbReference type="EMBL" id="SDG07980.1"/>
    </source>
</evidence>
<evidence type="ECO:0000256" key="1">
    <source>
        <dbReference type="SAM" id="Phobius"/>
    </source>
</evidence>
<sequence>MHWDKIGQGLAVVAGCLGLGWLGSWVGAEIVPAEGWEESFWSRFQYMFVFSVLIERSVEVYLNASQLNGDDRFAPAYKKSGKDATRSANIAAIALSILVAVAGVRLMATLGEPASDHWITSWIWFGTDIVVSAGLMAGGSVLFHEVAELLRGGIGTLGSRFQSIEKSEKVSGLDVRSAYTVSITRTGKDSGKLEFSSGSISLNETCYWDPDVKIASGTYVKCSKTRMKSKKDSVTGDLRPGIYLPDAVVPGTDNHSIFIHEGKDSSWSDGCIVLDRERMMVMWNEITPSDGMNITVKVVDA</sequence>
<reference evidence="3" key="1">
    <citation type="submission" date="2016-10" db="EMBL/GenBank/DDBJ databases">
        <authorList>
            <person name="Varghese N."/>
            <person name="Submissions S."/>
        </authorList>
    </citation>
    <scope>NUCLEOTIDE SEQUENCE [LARGE SCALE GENOMIC DNA]</scope>
    <source>
        <strain evidence="3">DSM 16477</strain>
    </source>
</reference>